<feature type="domain" description="Histidine kinase/HSP90-like ATPase" evidence="14">
    <location>
        <begin position="426"/>
        <end position="533"/>
    </location>
</feature>
<evidence type="ECO:0000256" key="12">
    <source>
        <dbReference type="SAM" id="Coils"/>
    </source>
</evidence>
<gene>
    <name evidence="16" type="ORF">CF651_14800</name>
</gene>
<proteinExistence type="predicted"/>
<dbReference type="RefSeq" id="WP_094015640.1">
    <property type="nucleotide sequence ID" value="NZ_NMQW01000020.1"/>
</dbReference>
<dbReference type="GO" id="GO:0000155">
    <property type="term" value="F:phosphorelay sensor kinase activity"/>
    <property type="evidence" value="ECO:0007669"/>
    <property type="project" value="InterPro"/>
</dbReference>
<dbReference type="Gene3D" id="6.10.340.10">
    <property type="match status" value="1"/>
</dbReference>
<organism evidence="16 17">
    <name type="scientific">Paenibacillus rigui</name>
    <dbReference type="NCBI Taxonomy" id="554312"/>
    <lineage>
        <taxon>Bacteria</taxon>
        <taxon>Bacillati</taxon>
        <taxon>Bacillota</taxon>
        <taxon>Bacilli</taxon>
        <taxon>Bacillales</taxon>
        <taxon>Paenibacillaceae</taxon>
        <taxon>Paenibacillus</taxon>
    </lineage>
</organism>
<keyword evidence="11 13" id="KW-0472">Membrane</keyword>
<dbReference type="SUPFAM" id="SSF55874">
    <property type="entry name" value="ATPase domain of HSP90 chaperone/DNA topoisomerase II/histidine kinase"/>
    <property type="match status" value="1"/>
</dbReference>
<evidence type="ECO:0000256" key="9">
    <source>
        <dbReference type="ARBA" id="ARBA00022989"/>
    </source>
</evidence>
<keyword evidence="12" id="KW-0175">Coiled coil</keyword>
<evidence type="ECO:0000256" key="5">
    <source>
        <dbReference type="ARBA" id="ARBA00022692"/>
    </source>
</evidence>
<keyword evidence="10" id="KW-0902">Two-component regulatory system</keyword>
<dbReference type="Gene3D" id="3.30.565.10">
    <property type="entry name" value="Histidine kinase-like ATPase, C-terminal domain"/>
    <property type="match status" value="1"/>
</dbReference>
<evidence type="ECO:0000256" key="2">
    <source>
        <dbReference type="ARBA" id="ARBA00022475"/>
    </source>
</evidence>
<accession>A0A229URV4</accession>
<sequence length="541" mass="62083">MMERSYRNLEIELTKMESLYALFQNNVKLTEYLSGLYANDLEMAYNYKKEISPTFTYAYIGNQLLDKITVYKNNPEVPIVSAEIEDIDHYADPGHEDDVKKLPPSKGMWTFEPGTAVTKLPTIRYIHKMYNDSFTRELGLFQLTLNDGLIKQFFQTLQSKGDVWHIVLDDNKRVIFQDTEPILNDTDLELIFAAVPDSGVKTFYMKKHSYLVNAAKIKHWNLVMLEISPTDEALNIRKEIGWSVAVGLLLLLLLSALYFMMASSFAMRIIRFSRHMKRVVDPRHAYYPDTSESDEIGFLITNYNAMMHRVEELTHAVTQTEQLKQEAEIKMLQAQIKPHFLYNTLETMRMLALMKGDDEVADIGLKLGKLLRYSLSKTKDETTLFEELEHVQDYVDIHLSRMGERLEMVMNVHGAHAMELRCPRFILQPLVENSLLHGIEKIRGKGKISLDLWDHAHEVVIRLSDNGAGMDEQRLTIIQDVLAGKLPQEQIPFSGGIGLYNVNERIKAFFGGHSGMMITSHEGQGTVIEIKLVKRRGEQSA</sequence>
<dbReference type="InterPro" id="IPR036890">
    <property type="entry name" value="HATPase_C_sf"/>
</dbReference>
<dbReference type="PANTHER" id="PTHR34220:SF11">
    <property type="entry name" value="SENSOR PROTEIN KINASE HPTS"/>
    <property type="match status" value="1"/>
</dbReference>
<evidence type="ECO:0008006" key="18">
    <source>
        <dbReference type="Google" id="ProtNLM"/>
    </source>
</evidence>
<evidence type="ECO:0000256" key="13">
    <source>
        <dbReference type="SAM" id="Phobius"/>
    </source>
</evidence>
<keyword evidence="17" id="KW-1185">Reference proteome</keyword>
<dbReference type="Pfam" id="PF06580">
    <property type="entry name" value="His_kinase"/>
    <property type="match status" value="1"/>
</dbReference>
<keyword evidence="9 13" id="KW-1133">Transmembrane helix</keyword>
<evidence type="ECO:0000256" key="7">
    <source>
        <dbReference type="ARBA" id="ARBA00022777"/>
    </source>
</evidence>
<evidence type="ECO:0000259" key="15">
    <source>
        <dbReference type="Pfam" id="PF06580"/>
    </source>
</evidence>
<evidence type="ECO:0000256" key="8">
    <source>
        <dbReference type="ARBA" id="ARBA00022840"/>
    </source>
</evidence>
<dbReference type="PANTHER" id="PTHR34220">
    <property type="entry name" value="SENSOR HISTIDINE KINASE YPDA"/>
    <property type="match status" value="1"/>
</dbReference>
<keyword evidence="7" id="KW-0418">Kinase</keyword>
<reference evidence="16 17" key="1">
    <citation type="submission" date="2017-07" db="EMBL/GenBank/DDBJ databases">
        <title>Genome sequencing and assembly of Paenibacillus rigui.</title>
        <authorList>
            <person name="Mayilraj S."/>
        </authorList>
    </citation>
    <scope>NUCLEOTIDE SEQUENCE [LARGE SCALE GENOMIC DNA]</scope>
    <source>
        <strain evidence="16 17">JCM 16352</strain>
    </source>
</reference>
<keyword evidence="8" id="KW-0067">ATP-binding</keyword>
<keyword evidence="3" id="KW-0597">Phosphoprotein</keyword>
<evidence type="ECO:0000256" key="6">
    <source>
        <dbReference type="ARBA" id="ARBA00022741"/>
    </source>
</evidence>
<evidence type="ECO:0000256" key="4">
    <source>
        <dbReference type="ARBA" id="ARBA00022679"/>
    </source>
</evidence>
<dbReference type="EMBL" id="NMQW01000020">
    <property type="protein sequence ID" value="OXM85649.1"/>
    <property type="molecule type" value="Genomic_DNA"/>
</dbReference>
<feature type="domain" description="Signal transduction histidine kinase internal region" evidence="15">
    <location>
        <begin position="327"/>
        <end position="406"/>
    </location>
</feature>
<evidence type="ECO:0000259" key="14">
    <source>
        <dbReference type="Pfam" id="PF02518"/>
    </source>
</evidence>
<keyword evidence="6" id="KW-0547">Nucleotide-binding</keyword>
<dbReference type="OrthoDB" id="9776552at2"/>
<evidence type="ECO:0000256" key="10">
    <source>
        <dbReference type="ARBA" id="ARBA00023012"/>
    </source>
</evidence>
<comment type="caution">
    <text evidence="16">The sequence shown here is derived from an EMBL/GenBank/DDBJ whole genome shotgun (WGS) entry which is preliminary data.</text>
</comment>
<dbReference type="GO" id="GO:0005886">
    <property type="term" value="C:plasma membrane"/>
    <property type="evidence" value="ECO:0007669"/>
    <property type="project" value="UniProtKB-SubCell"/>
</dbReference>
<keyword evidence="4" id="KW-0808">Transferase</keyword>
<dbReference type="Pfam" id="PF02518">
    <property type="entry name" value="HATPase_c"/>
    <property type="match status" value="1"/>
</dbReference>
<comment type="subcellular location">
    <subcellularLocation>
        <location evidence="1">Cell membrane</location>
        <topology evidence="1">Multi-pass membrane protein</topology>
    </subcellularLocation>
</comment>
<evidence type="ECO:0000313" key="17">
    <source>
        <dbReference type="Proteomes" id="UP000215509"/>
    </source>
</evidence>
<feature type="transmembrane region" description="Helical" evidence="13">
    <location>
        <begin position="240"/>
        <end position="267"/>
    </location>
</feature>
<keyword evidence="2" id="KW-1003">Cell membrane</keyword>
<dbReference type="InterPro" id="IPR050640">
    <property type="entry name" value="Bact_2-comp_sensor_kinase"/>
</dbReference>
<dbReference type="GO" id="GO:0005524">
    <property type="term" value="F:ATP binding"/>
    <property type="evidence" value="ECO:0007669"/>
    <property type="project" value="UniProtKB-KW"/>
</dbReference>
<dbReference type="InterPro" id="IPR003594">
    <property type="entry name" value="HATPase_dom"/>
</dbReference>
<evidence type="ECO:0000256" key="1">
    <source>
        <dbReference type="ARBA" id="ARBA00004651"/>
    </source>
</evidence>
<dbReference type="AlphaFoldDB" id="A0A229URV4"/>
<evidence type="ECO:0000256" key="3">
    <source>
        <dbReference type="ARBA" id="ARBA00022553"/>
    </source>
</evidence>
<name>A0A229URV4_9BACL</name>
<evidence type="ECO:0000256" key="11">
    <source>
        <dbReference type="ARBA" id="ARBA00023136"/>
    </source>
</evidence>
<protein>
    <recommendedName>
        <fullName evidence="18">Histidine kinase</fullName>
    </recommendedName>
</protein>
<dbReference type="Proteomes" id="UP000215509">
    <property type="component" value="Unassembled WGS sequence"/>
</dbReference>
<feature type="coiled-coil region" evidence="12">
    <location>
        <begin position="310"/>
        <end position="337"/>
    </location>
</feature>
<keyword evidence="5 13" id="KW-0812">Transmembrane</keyword>
<dbReference type="InterPro" id="IPR010559">
    <property type="entry name" value="Sig_transdc_His_kin_internal"/>
</dbReference>
<evidence type="ECO:0000313" key="16">
    <source>
        <dbReference type="EMBL" id="OXM85649.1"/>
    </source>
</evidence>